<dbReference type="Proteomes" id="UP001472677">
    <property type="component" value="Unassembled WGS sequence"/>
</dbReference>
<evidence type="ECO:0000313" key="1">
    <source>
        <dbReference type="EMBL" id="KAK8572451.1"/>
    </source>
</evidence>
<protein>
    <submittedName>
        <fullName evidence="1">Uncharacterized protein</fullName>
    </submittedName>
</protein>
<reference evidence="1 2" key="1">
    <citation type="journal article" date="2024" name="G3 (Bethesda)">
        <title>Genome assembly of Hibiscus sabdariffa L. provides insights into metabolisms of medicinal natural products.</title>
        <authorList>
            <person name="Kim T."/>
        </authorList>
    </citation>
    <scope>NUCLEOTIDE SEQUENCE [LARGE SCALE GENOMIC DNA]</scope>
    <source>
        <strain evidence="1">TK-2024</strain>
        <tissue evidence="1">Old leaves</tissue>
    </source>
</reference>
<comment type="caution">
    <text evidence="1">The sequence shown here is derived from an EMBL/GenBank/DDBJ whole genome shotgun (WGS) entry which is preliminary data.</text>
</comment>
<evidence type="ECO:0000313" key="2">
    <source>
        <dbReference type="Proteomes" id="UP001472677"/>
    </source>
</evidence>
<name>A0ABR2F606_9ROSI</name>
<sequence>MEDILMKGNHMVEECSRAAHSVERAPLRHVVNKVANRLASRGRGLSVPPVRFTLPPADIETVIEEDLWSANSSPRATDGP</sequence>
<accession>A0ABR2F606</accession>
<dbReference type="EMBL" id="JBBPBM010000008">
    <property type="protein sequence ID" value="KAK8572451.1"/>
    <property type="molecule type" value="Genomic_DNA"/>
</dbReference>
<organism evidence="1 2">
    <name type="scientific">Hibiscus sabdariffa</name>
    <name type="common">roselle</name>
    <dbReference type="NCBI Taxonomy" id="183260"/>
    <lineage>
        <taxon>Eukaryota</taxon>
        <taxon>Viridiplantae</taxon>
        <taxon>Streptophyta</taxon>
        <taxon>Embryophyta</taxon>
        <taxon>Tracheophyta</taxon>
        <taxon>Spermatophyta</taxon>
        <taxon>Magnoliopsida</taxon>
        <taxon>eudicotyledons</taxon>
        <taxon>Gunneridae</taxon>
        <taxon>Pentapetalae</taxon>
        <taxon>rosids</taxon>
        <taxon>malvids</taxon>
        <taxon>Malvales</taxon>
        <taxon>Malvaceae</taxon>
        <taxon>Malvoideae</taxon>
        <taxon>Hibiscus</taxon>
    </lineage>
</organism>
<proteinExistence type="predicted"/>
<gene>
    <name evidence="1" type="ORF">V6N12_028504</name>
</gene>
<keyword evidence="2" id="KW-1185">Reference proteome</keyword>